<dbReference type="InterPro" id="IPR012337">
    <property type="entry name" value="RNaseH-like_sf"/>
</dbReference>
<evidence type="ECO:0000256" key="11">
    <source>
        <dbReference type="ARBA" id="ARBA00023306"/>
    </source>
</evidence>
<evidence type="ECO:0000256" key="7">
    <source>
        <dbReference type="ARBA" id="ARBA00023054"/>
    </source>
</evidence>
<evidence type="ECO:0000256" key="9">
    <source>
        <dbReference type="ARBA" id="ARBA00023163"/>
    </source>
</evidence>
<proteinExistence type="inferred from homology"/>
<evidence type="ECO:0000256" key="13">
    <source>
        <dbReference type="RuleBase" id="RU369073"/>
    </source>
</evidence>
<dbReference type="GeneTree" id="ENSGT00940000166194"/>
<keyword evidence="7 13" id="KW-0175">Coiled coil</keyword>
<dbReference type="GO" id="GO:0003700">
    <property type="term" value="F:DNA-binding transcription factor activity"/>
    <property type="evidence" value="ECO:0007669"/>
    <property type="project" value="UniProtKB-UniRule"/>
</dbReference>
<accession>A0A4W5PSK9</accession>
<dbReference type="PANTHER" id="PTHR46600">
    <property type="entry name" value="THAP DOMAIN-CONTAINING"/>
    <property type="match status" value="1"/>
</dbReference>
<keyword evidence="8 12" id="KW-0238">DNA-binding</keyword>
<dbReference type="SMART" id="SM00692">
    <property type="entry name" value="DM3"/>
    <property type="match status" value="1"/>
</dbReference>
<evidence type="ECO:0000256" key="12">
    <source>
        <dbReference type="PROSITE-ProRule" id="PRU00309"/>
    </source>
</evidence>
<keyword evidence="11 13" id="KW-0131">Cell cycle</keyword>
<keyword evidence="10 13" id="KW-0539">Nucleus</keyword>
<comment type="function">
    <text evidence="13">DNA-binding transcription regulator that regulates endothelial cell proliferation and G1/S cell-cycle progression. Specifically binds the 5'-[AT]NTNN[GT]GGCA[AGT]-3' core DNA sequence and acts by modulating expression of pRB-E2F cell-cycle target genes.</text>
</comment>
<name>A0A4W5PSK9_9TELE</name>
<keyword evidence="4 12" id="KW-0863">Zinc-finger</keyword>
<dbReference type="InterPro" id="IPR006612">
    <property type="entry name" value="THAP_Znf"/>
</dbReference>
<reference evidence="16" key="1">
    <citation type="submission" date="2018-06" db="EMBL/GenBank/DDBJ databases">
        <title>Genome assembly of Danube salmon.</title>
        <authorList>
            <person name="Macqueen D.J."/>
            <person name="Gundappa M.K."/>
        </authorList>
    </citation>
    <scope>NUCLEOTIDE SEQUENCE [LARGE SCALE GENOMIC DNA]</scope>
</reference>
<comment type="subcellular location">
    <subcellularLocation>
        <location evidence="1 13">Nucleus</location>
        <location evidence="1 13">Nucleoplasm</location>
    </subcellularLocation>
</comment>
<dbReference type="InterPro" id="IPR026516">
    <property type="entry name" value="THAP1/10"/>
</dbReference>
<dbReference type="GO" id="GO:0008270">
    <property type="term" value="F:zinc ion binding"/>
    <property type="evidence" value="ECO:0007669"/>
    <property type="project" value="UniProtKB-KW"/>
</dbReference>
<sequence length="437" mass="49912">MSCSAYGCKNRGHDTYDKNNQLRAKKVRLHRFPLSDAKRLKKWIHQTRLKAWKPTKSSRLCSEHFEEKYLITLSTGRGVRLRNDAIPTIFSFPSQFQKKKTAGTRKRVTLFPEDRVPDDVSSLPAEPKCSAESTRLKKTPSYLNHSIWHPSRFHDDYCVPQSIDWAVKDKPNEVPPSALQKQGLIFIPKLAIRIKEKWEWLTMEVKGPFPETQIGHRFVLTVMDYYSKWLEAYPMNTCTSKEIAKIISDLISRFGFPVGILCCLGVMLTVEINSALGDLKKLTGQLIFYRPLGVSLDPVTKALVDRLVSDLVKDHPDCWDVYLAASVFSFCCKEHPTTRQIPLSLLRCGGTQSVSTSTRKLPYNGIKGRTFVILEAHPPTKEVCVQCSQCQEWILVTQDSELKRYEEMKLGDEDYTHTCVSCRVAMSCRVALEVMRG</sequence>
<dbReference type="GO" id="GO:0005654">
    <property type="term" value="C:nucleoplasm"/>
    <property type="evidence" value="ECO:0007669"/>
    <property type="project" value="UniProtKB-SubCell"/>
</dbReference>
<dbReference type="GO" id="GO:0043565">
    <property type="term" value="F:sequence-specific DNA binding"/>
    <property type="evidence" value="ECO:0007669"/>
    <property type="project" value="UniProtKB-UniRule"/>
</dbReference>
<evidence type="ECO:0000256" key="1">
    <source>
        <dbReference type="ARBA" id="ARBA00004642"/>
    </source>
</evidence>
<evidence type="ECO:0000256" key="3">
    <source>
        <dbReference type="ARBA" id="ARBA00022723"/>
    </source>
</evidence>
<evidence type="ECO:0000259" key="14">
    <source>
        <dbReference type="PROSITE" id="PS50950"/>
    </source>
</evidence>
<keyword evidence="9 13" id="KW-0804">Transcription</keyword>
<dbReference type="PROSITE" id="PS50950">
    <property type="entry name" value="ZF_THAP"/>
    <property type="match status" value="1"/>
</dbReference>
<dbReference type="Gene3D" id="3.30.420.10">
    <property type="entry name" value="Ribonuclease H-like superfamily/Ribonuclease H"/>
    <property type="match status" value="1"/>
</dbReference>
<keyword evidence="5" id="KW-0862">Zinc</keyword>
<keyword evidence="6 13" id="KW-0805">Transcription regulation</keyword>
<evidence type="ECO:0000256" key="10">
    <source>
        <dbReference type="ARBA" id="ARBA00023242"/>
    </source>
</evidence>
<dbReference type="AlphaFoldDB" id="A0A4W5PSK9"/>
<dbReference type="Pfam" id="PF05485">
    <property type="entry name" value="THAP"/>
    <property type="match status" value="1"/>
</dbReference>
<dbReference type="SUPFAM" id="SSF57716">
    <property type="entry name" value="Glucocorticoid receptor-like (DNA-binding domain)"/>
    <property type="match status" value="1"/>
</dbReference>
<dbReference type="SUPFAM" id="SSF53098">
    <property type="entry name" value="Ribonuclease H-like"/>
    <property type="match status" value="1"/>
</dbReference>
<evidence type="ECO:0000313" key="15">
    <source>
        <dbReference type="Ensembl" id="ENSHHUP00000066572.1"/>
    </source>
</evidence>
<reference evidence="15" key="3">
    <citation type="submission" date="2025-09" db="UniProtKB">
        <authorList>
            <consortium name="Ensembl"/>
        </authorList>
    </citation>
    <scope>IDENTIFICATION</scope>
</reference>
<evidence type="ECO:0000256" key="4">
    <source>
        <dbReference type="ARBA" id="ARBA00022771"/>
    </source>
</evidence>
<evidence type="ECO:0000256" key="6">
    <source>
        <dbReference type="ARBA" id="ARBA00023015"/>
    </source>
</evidence>
<dbReference type="Proteomes" id="UP000314982">
    <property type="component" value="Unassembled WGS sequence"/>
</dbReference>
<dbReference type="SMART" id="SM00980">
    <property type="entry name" value="THAP"/>
    <property type="match status" value="1"/>
</dbReference>
<dbReference type="InterPro" id="IPR036397">
    <property type="entry name" value="RNaseH_sf"/>
</dbReference>
<dbReference type="GO" id="GO:0001935">
    <property type="term" value="P:endothelial cell proliferation"/>
    <property type="evidence" value="ECO:0007669"/>
    <property type="project" value="UniProtKB-UniRule"/>
</dbReference>
<evidence type="ECO:0000256" key="2">
    <source>
        <dbReference type="ARBA" id="ARBA00006177"/>
    </source>
</evidence>
<keyword evidence="16" id="KW-1185">Reference proteome</keyword>
<feature type="domain" description="THAP-type" evidence="14">
    <location>
        <begin position="1"/>
        <end position="90"/>
    </location>
</feature>
<comment type="similarity">
    <text evidence="2 13">Belongs to the THAP1 family.</text>
</comment>
<evidence type="ECO:0000313" key="16">
    <source>
        <dbReference type="Proteomes" id="UP000314982"/>
    </source>
</evidence>
<reference evidence="15" key="2">
    <citation type="submission" date="2025-08" db="UniProtKB">
        <authorList>
            <consortium name="Ensembl"/>
        </authorList>
    </citation>
    <scope>IDENTIFICATION</scope>
</reference>
<evidence type="ECO:0000256" key="5">
    <source>
        <dbReference type="ARBA" id="ARBA00022833"/>
    </source>
</evidence>
<dbReference type="STRING" id="62062.ENSHHUP00000066572"/>
<dbReference type="Ensembl" id="ENSHHUT00000068817.1">
    <property type="protein sequence ID" value="ENSHHUP00000066572.1"/>
    <property type="gene ID" value="ENSHHUG00000039264.1"/>
</dbReference>
<dbReference type="PANTHER" id="PTHR46600:SF1">
    <property type="entry name" value="THAP DOMAIN-CONTAINING PROTEIN 1"/>
    <property type="match status" value="1"/>
</dbReference>
<organism evidence="15 16">
    <name type="scientific">Hucho hucho</name>
    <name type="common">huchen</name>
    <dbReference type="NCBI Taxonomy" id="62062"/>
    <lineage>
        <taxon>Eukaryota</taxon>
        <taxon>Metazoa</taxon>
        <taxon>Chordata</taxon>
        <taxon>Craniata</taxon>
        <taxon>Vertebrata</taxon>
        <taxon>Euteleostomi</taxon>
        <taxon>Actinopterygii</taxon>
        <taxon>Neopterygii</taxon>
        <taxon>Teleostei</taxon>
        <taxon>Protacanthopterygii</taxon>
        <taxon>Salmoniformes</taxon>
        <taxon>Salmonidae</taxon>
        <taxon>Salmoninae</taxon>
        <taxon>Hucho</taxon>
    </lineage>
</organism>
<evidence type="ECO:0000256" key="8">
    <source>
        <dbReference type="ARBA" id="ARBA00023125"/>
    </source>
</evidence>
<protein>
    <recommendedName>
        <fullName evidence="13">THAP domain-containing protein 1</fullName>
    </recommendedName>
</protein>
<keyword evidence="3" id="KW-0479">Metal-binding</keyword>